<dbReference type="EMBL" id="JAHHHN010000021">
    <property type="protein sequence ID" value="MBW4564399.1"/>
    <property type="molecule type" value="Genomic_DNA"/>
</dbReference>
<evidence type="ECO:0000256" key="1">
    <source>
        <dbReference type="ARBA" id="ARBA00006226"/>
    </source>
</evidence>
<dbReference type="PANTHER" id="PTHR35601">
    <property type="entry name" value="TOXIN RELE"/>
    <property type="match status" value="1"/>
</dbReference>
<dbReference type="PANTHER" id="PTHR35601:SF1">
    <property type="entry name" value="TOXIN RELE"/>
    <property type="match status" value="1"/>
</dbReference>
<proteinExistence type="inferred from homology"/>
<dbReference type="SUPFAM" id="SSF143011">
    <property type="entry name" value="RelE-like"/>
    <property type="match status" value="1"/>
</dbReference>
<evidence type="ECO:0000256" key="2">
    <source>
        <dbReference type="ARBA" id="ARBA00022649"/>
    </source>
</evidence>
<organism evidence="3 4">
    <name type="scientific">Mojavia pulchra JT2-VF2</name>
    <dbReference type="NCBI Taxonomy" id="287848"/>
    <lineage>
        <taxon>Bacteria</taxon>
        <taxon>Bacillati</taxon>
        <taxon>Cyanobacteriota</taxon>
        <taxon>Cyanophyceae</taxon>
        <taxon>Nostocales</taxon>
        <taxon>Nostocaceae</taxon>
    </lineage>
</organism>
<gene>
    <name evidence="3" type="ORF">KME32_25305</name>
</gene>
<comment type="caution">
    <text evidence="3">The sequence shown here is derived from an EMBL/GenBank/DDBJ whole genome shotgun (WGS) entry which is preliminary data.</text>
</comment>
<comment type="similarity">
    <text evidence="1">Belongs to the RelE toxin family.</text>
</comment>
<evidence type="ECO:0000313" key="3">
    <source>
        <dbReference type="EMBL" id="MBW4564399.1"/>
    </source>
</evidence>
<keyword evidence="2" id="KW-1277">Toxin-antitoxin system</keyword>
<sequence length="89" mass="10465">MVYKVEFTPKADREVSKLPESVQERITSEIDEKLVINPRPSGCKKLKGIKNTYRIKVGDDRVLYEVYDSKLVILIIDVDHRREVYKQNK</sequence>
<accession>A0A951Q1V6</accession>
<dbReference type="Proteomes" id="UP000715781">
    <property type="component" value="Unassembled WGS sequence"/>
</dbReference>
<dbReference type="Pfam" id="PF05016">
    <property type="entry name" value="ParE_toxin"/>
    <property type="match status" value="1"/>
</dbReference>
<name>A0A951Q1V6_9NOST</name>
<reference evidence="3" key="1">
    <citation type="submission" date="2021-05" db="EMBL/GenBank/DDBJ databases">
        <authorList>
            <person name="Pietrasiak N."/>
            <person name="Ward R."/>
            <person name="Stajich J.E."/>
            <person name="Kurbessoian T."/>
        </authorList>
    </citation>
    <scope>NUCLEOTIDE SEQUENCE</scope>
    <source>
        <strain evidence="3">JT2-VF2</strain>
    </source>
</reference>
<dbReference type="InterPro" id="IPR007712">
    <property type="entry name" value="RelE/ParE_toxin"/>
</dbReference>
<dbReference type="InterPro" id="IPR035093">
    <property type="entry name" value="RelE/ParE_toxin_dom_sf"/>
</dbReference>
<dbReference type="Gene3D" id="3.30.2310.20">
    <property type="entry name" value="RelE-like"/>
    <property type="match status" value="1"/>
</dbReference>
<dbReference type="AlphaFoldDB" id="A0A951Q1V6"/>
<evidence type="ECO:0000313" key="4">
    <source>
        <dbReference type="Proteomes" id="UP000715781"/>
    </source>
</evidence>
<protein>
    <submittedName>
        <fullName evidence="3">Type II toxin-antitoxin system RelE/ParE family toxin</fullName>
    </submittedName>
</protein>
<reference evidence="3" key="2">
    <citation type="journal article" date="2022" name="Microbiol. Resour. Announc.">
        <title>Metagenome Sequencing to Explore Phylogenomics of Terrestrial Cyanobacteria.</title>
        <authorList>
            <person name="Ward R.D."/>
            <person name="Stajich J.E."/>
            <person name="Johansen J.R."/>
            <person name="Huntemann M."/>
            <person name="Clum A."/>
            <person name="Foster B."/>
            <person name="Foster B."/>
            <person name="Roux S."/>
            <person name="Palaniappan K."/>
            <person name="Varghese N."/>
            <person name="Mukherjee S."/>
            <person name="Reddy T.B.K."/>
            <person name="Daum C."/>
            <person name="Copeland A."/>
            <person name="Chen I.A."/>
            <person name="Ivanova N.N."/>
            <person name="Kyrpides N.C."/>
            <person name="Shapiro N."/>
            <person name="Eloe-Fadrosh E.A."/>
            <person name="Pietrasiak N."/>
        </authorList>
    </citation>
    <scope>NUCLEOTIDE SEQUENCE</scope>
    <source>
        <strain evidence="3">JT2-VF2</strain>
    </source>
</reference>